<evidence type="ECO:0000256" key="4">
    <source>
        <dbReference type="ARBA" id="ARBA00022553"/>
    </source>
</evidence>
<dbReference type="PANTHER" id="PTHR24421:SF10">
    <property type="entry name" value="NITRATE_NITRITE SENSOR PROTEIN NARQ"/>
    <property type="match status" value="1"/>
</dbReference>
<evidence type="ECO:0000256" key="3">
    <source>
        <dbReference type="ARBA" id="ARBA00012438"/>
    </source>
</evidence>
<sequence>MDLRWRLVAWLSAFSVALLAAAVLLVGLALREDVAEEVEASTRLAELMLAVHEAREGSRAALDRLLADGGLRHVRVSLERPEMEQSLQSASGAAGVLDWLADRLPGVEAPELRIPLGRDVLLVSANPRSEMLEILRDAVFMLAALLAFVLAGGTAAWFAVDRALRPVRALEDGLQQLAQGASQAALPQFELREFRRIAQAIERLAASLADSRAAERTLARRLIDLQETERRHLARELHDEFGQSLTAIGAAAAFVERHAGSADPGSLTACARDIRGQVAQMSAHVRGLLTELRPHGLEGLGMVDALAEVLAAWRQRETGIALEARLPEVLPGLAPNAGLALYRTLQEALTNVLRHSGARRAWVRVSAQAGGVCLAVCDDGCGRAARVHPGGGLLGMRERVEMAGGRLVLGNAVEGGLRLELWLPGLKKEGDNNDDTHPAARRSCGGAQWLPALA</sequence>
<dbReference type="CDD" id="cd16917">
    <property type="entry name" value="HATPase_UhpB-NarQ-NarX-like"/>
    <property type="match status" value="1"/>
</dbReference>
<comment type="catalytic activity">
    <reaction evidence="1">
        <text>ATP + protein L-histidine = ADP + protein N-phospho-L-histidine.</text>
        <dbReference type="EC" id="2.7.13.3"/>
    </reaction>
</comment>
<organism evidence="12 13">
    <name type="scientific">Thauera sedimentorum</name>
    <dbReference type="NCBI Taxonomy" id="2767595"/>
    <lineage>
        <taxon>Bacteria</taxon>
        <taxon>Pseudomonadati</taxon>
        <taxon>Pseudomonadota</taxon>
        <taxon>Betaproteobacteria</taxon>
        <taxon>Rhodocyclales</taxon>
        <taxon>Zoogloeaceae</taxon>
        <taxon>Thauera</taxon>
    </lineage>
</organism>
<keyword evidence="7 12" id="KW-0418">Kinase</keyword>
<dbReference type="InterPro" id="IPR050482">
    <property type="entry name" value="Sensor_HK_TwoCompSys"/>
</dbReference>
<evidence type="ECO:0000256" key="5">
    <source>
        <dbReference type="ARBA" id="ARBA00022679"/>
    </source>
</evidence>
<dbReference type="PROSITE" id="PS50885">
    <property type="entry name" value="HAMP"/>
    <property type="match status" value="1"/>
</dbReference>
<protein>
    <recommendedName>
        <fullName evidence="3">histidine kinase</fullName>
        <ecNumber evidence="3">2.7.13.3</ecNumber>
    </recommendedName>
</protein>
<comment type="subcellular location">
    <subcellularLocation>
        <location evidence="2">Membrane</location>
    </subcellularLocation>
</comment>
<dbReference type="SUPFAM" id="SSF55874">
    <property type="entry name" value="ATPase domain of HSP90 chaperone/DNA topoisomerase II/histidine kinase"/>
    <property type="match status" value="1"/>
</dbReference>
<dbReference type="Pfam" id="PF07730">
    <property type="entry name" value="HisKA_3"/>
    <property type="match status" value="1"/>
</dbReference>
<comment type="caution">
    <text evidence="12">The sequence shown here is derived from an EMBL/GenBank/DDBJ whole genome shotgun (WGS) entry which is preliminary data.</text>
</comment>
<evidence type="ECO:0000256" key="8">
    <source>
        <dbReference type="ARBA" id="ARBA00022840"/>
    </source>
</evidence>
<evidence type="ECO:0000256" key="1">
    <source>
        <dbReference type="ARBA" id="ARBA00000085"/>
    </source>
</evidence>
<dbReference type="Gene3D" id="1.20.5.1930">
    <property type="match status" value="1"/>
</dbReference>
<accession>A0ABR9B8H1</accession>
<evidence type="ECO:0000256" key="9">
    <source>
        <dbReference type="ARBA" id="ARBA00023012"/>
    </source>
</evidence>
<dbReference type="PANTHER" id="PTHR24421">
    <property type="entry name" value="NITRATE/NITRITE SENSOR PROTEIN NARX-RELATED"/>
    <property type="match status" value="1"/>
</dbReference>
<evidence type="ECO:0000256" key="2">
    <source>
        <dbReference type="ARBA" id="ARBA00004370"/>
    </source>
</evidence>
<keyword evidence="10" id="KW-0812">Transmembrane</keyword>
<dbReference type="EC" id="2.7.13.3" evidence="3"/>
<keyword evidence="9" id="KW-0902">Two-component regulatory system</keyword>
<evidence type="ECO:0000256" key="6">
    <source>
        <dbReference type="ARBA" id="ARBA00022741"/>
    </source>
</evidence>
<dbReference type="Proteomes" id="UP000603602">
    <property type="component" value="Unassembled WGS sequence"/>
</dbReference>
<dbReference type="InterPro" id="IPR003660">
    <property type="entry name" value="HAMP_dom"/>
</dbReference>
<feature type="domain" description="HAMP" evidence="11">
    <location>
        <begin position="161"/>
        <end position="213"/>
    </location>
</feature>
<keyword evidence="6" id="KW-0547">Nucleotide-binding</keyword>
<dbReference type="Pfam" id="PF02518">
    <property type="entry name" value="HATPase_c"/>
    <property type="match status" value="1"/>
</dbReference>
<dbReference type="Gene3D" id="6.10.340.10">
    <property type="match status" value="1"/>
</dbReference>
<keyword evidence="5" id="KW-0808">Transferase</keyword>
<keyword evidence="10" id="KW-1133">Transmembrane helix</keyword>
<dbReference type="RefSeq" id="WP_187717415.1">
    <property type="nucleotide sequence ID" value="NZ_JACTAH010000001.1"/>
</dbReference>
<dbReference type="Gene3D" id="3.30.565.10">
    <property type="entry name" value="Histidine kinase-like ATPase, C-terminal domain"/>
    <property type="match status" value="1"/>
</dbReference>
<evidence type="ECO:0000313" key="13">
    <source>
        <dbReference type="Proteomes" id="UP000603602"/>
    </source>
</evidence>
<proteinExistence type="predicted"/>
<keyword evidence="13" id="KW-1185">Reference proteome</keyword>
<keyword evidence="4" id="KW-0597">Phosphoprotein</keyword>
<evidence type="ECO:0000256" key="10">
    <source>
        <dbReference type="SAM" id="Phobius"/>
    </source>
</evidence>
<name>A0ABR9B8H1_9RHOO</name>
<dbReference type="InterPro" id="IPR036890">
    <property type="entry name" value="HATPase_C_sf"/>
</dbReference>
<evidence type="ECO:0000313" key="12">
    <source>
        <dbReference type="EMBL" id="MBD8502649.1"/>
    </source>
</evidence>
<reference evidence="13" key="1">
    <citation type="submission" date="2023-07" db="EMBL/GenBank/DDBJ databases">
        <title>Thauera sp. CAU 1555 isolated from sand of Yaerae Beach.</title>
        <authorList>
            <person name="Kim W."/>
        </authorList>
    </citation>
    <scope>NUCLEOTIDE SEQUENCE [LARGE SCALE GENOMIC DNA]</scope>
    <source>
        <strain evidence="13">CAU 1555</strain>
    </source>
</reference>
<dbReference type="GO" id="GO:0016301">
    <property type="term" value="F:kinase activity"/>
    <property type="evidence" value="ECO:0007669"/>
    <property type="project" value="UniProtKB-KW"/>
</dbReference>
<dbReference type="SMART" id="SM00387">
    <property type="entry name" value="HATPase_c"/>
    <property type="match status" value="1"/>
</dbReference>
<keyword evidence="10" id="KW-0472">Membrane</keyword>
<dbReference type="EMBL" id="JACYTO010000001">
    <property type="protein sequence ID" value="MBD8502649.1"/>
    <property type="molecule type" value="Genomic_DNA"/>
</dbReference>
<evidence type="ECO:0000256" key="7">
    <source>
        <dbReference type="ARBA" id="ARBA00022777"/>
    </source>
</evidence>
<dbReference type="InterPro" id="IPR003594">
    <property type="entry name" value="HATPase_dom"/>
</dbReference>
<evidence type="ECO:0000259" key="11">
    <source>
        <dbReference type="PROSITE" id="PS50885"/>
    </source>
</evidence>
<gene>
    <name evidence="12" type="ORF">IFO67_07100</name>
</gene>
<feature type="transmembrane region" description="Helical" evidence="10">
    <location>
        <begin position="138"/>
        <end position="160"/>
    </location>
</feature>
<keyword evidence="8" id="KW-0067">ATP-binding</keyword>
<dbReference type="InterPro" id="IPR011712">
    <property type="entry name" value="Sig_transdc_His_kin_sub3_dim/P"/>
</dbReference>